<keyword evidence="1" id="KW-0812">Transmembrane</keyword>
<evidence type="ECO:0000313" key="2">
    <source>
        <dbReference type="EMBL" id="SMH46485.1"/>
    </source>
</evidence>
<evidence type="ECO:0000313" key="3">
    <source>
        <dbReference type="Proteomes" id="UP000193711"/>
    </source>
</evidence>
<dbReference type="Gene3D" id="1.20.1740.10">
    <property type="entry name" value="Amino acid/polyamine transporter I"/>
    <property type="match status" value="1"/>
</dbReference>
<feature type="transmembrane region" description="Helical" evidence="1">
    <location>
        <begin position="129"/>
        <end position="151"/>
    </location>
</feature>
<evidence type="ECO:0000256" key="1">
    <source>
        <dbReference type="SAM" id="Phobius"/>
    </source>
</evidence>
<feature type="transmembrane region" description="Helical" evidence="1">
    <location>
        <begin position="99"/>
        <end position="117"/>
    </location>
</feature>
<name>A0A1X7P858_9MICO</name>
<feature type="transmembrane region" description="Helical" evidence="1">
    <location>
        <begin position="232"/>
        <end position="253"/>
    </location>
</feature>
<dbReference type="STRING" id="1891671.SAMN06295885_2767"/>
<keyword evidence="1" id="KW-1133">Transmembrane helix</keyword>
<gene>
    <name evidence="2" type="ORF">SAMN06295885_2767</name>
</gene>
<keyword evidence="3" id="KW-1185">Reference proteome</keyword>
<organism evidence="2 3">
    <name type="scientific">Rathayibacter oskolensis</name>
    <dbReference type="NCBI Taxonomy" id="1891671"/>
    <lineage>
        <taxon>Bacteria</taxon>
        <taxon>Bacillati</taxon>
        <taxon>Actinomycetota</taxon>
        <taxon>Actinomycetes</taxon>
        <taxon>Micrococcales</taxon>
        <taxon>Microbacteriaceae</taxon>
        <taxon>Rathayibacter</taxon>
    </lineage>
</organism>
<feature type="transmembrane region" description="Helical" evidence="1">
    <location>
        <begin position="40"/>
        <end position="61"/>
    </location>
</feature>
<reference evidence="3" key="1">
    <citation type="submission" date="2017-04" db="EMBL/GenBank/DDBJ databases">
        <authorList>
            <person name="Varghese N."/>
            <person name="Submissions S."/>
        </authorList>
    </citation>
    <scope>NUCLEOTIDE SEQUENCE [LARGE SCALE GENOMIC DNA]</scope>
    <source>
        <strain evidence="3">VKM Ac-2121</strain>
    </source>
</reference>
<feature type="transmembrane region" description="Helical" evidence="1">
    <location>
        <begin position="12"/>
        <end position="34"/>
    </location>
</feature>
<dbReference type="AlphaFoldDB" id="A0A1X7P858"/>
<dbReference type="RefSeq" id="WP_129588035.1">
    <property type="nucleotide sequence ID" value="NZ_FXBM01000002.1"/>
</dbReference>
<feature type="transmembrane region" description="Helical" evidence="1">
    <location>
        <begin position="157"/>
        <end position="178"/>
    </location>
</feature>
<keyword evidence="1" id="KW-0472">Membrane</keyword>
<evidence type="ECO:0008006" key="4">
    <source>
        <dbReference type="Google" id="ProtNLM"/>
    </source>
</evidence>
<feature type="transmembrane region" description="Helical" evidence="1">
    <location>
        <begin position="340"/>
        <end position="366"/>
    </location>
</feature>
<dbReference type="Proteomes" id="UP000193711">
    <property type="component" value="Unassembled WGS sequence"/>
</dbReference>
<proteinExistence type="predicted"/>
<feature type="transmembrane region" description="Helical" evidence="1">
    <location>
        <begin position="288"/>
        <end position="320"/>
    </location>
</feature>
<dbReference type="OrthoDB" id="10020460at2"/>
<sequence length="371" mass="36779">MALRPNETRSGGLLRLPGEPGWAIALAGVFVVWSPAALEAGWWLLLGLAVAAVMAALGVLADARGEVHDGPTAEWLGVAGRSLGASAIALTAADSVVDASARPVAVLLLVLITLFVLRGGVLRPRFAALLGGLVVLLLLAAAVIVLLSPPVTPASEVIIGGPEGTATAAAFLLFLFAPTVSGDTPTVARGILGVVVTAVTAALVGAGLLLLIGPGALAEATTPLRAAVAGTAAGPLVAIAAVLAGVLALVALIRRDASALVRLADAGEIPHPIARRDRRTGVPAAGQLVVCLVSVLAVVILDADALLAFAVGAALVALIVRRLDGGGAAARWPAIVTSTGALLLLLALPAATAAAVAILLAGLLIVRAFRR</sequence>
<dbReference type="EMBL" id="FXBM01000002">
    <property type="protein sequence ID" value="SMH46485.1"/>
    <property type="molecule type" value="Genomic_DNA"/>
</dbReference>
<accession>A0A1X7P858</accession>
<protein>
    <recommendedName>
        <fullName evidence="4">APA family basic amino acid/polyamine antiporter</fullName>
    </recommendedName>
</protein>
<feature type="transmembrane region" description="Helical" evidence="1">
    <location>
        <begin position="190"/>
        <end position="212"/>
    </location>
</feature>